<dbReference type="SUPFAM" id="SSF46894">
    <property type="entry name" value="C-terminal effector domain of the bipartite response regulators"/>
    <property type="match status" value="1"/>
</dbReference>
<dbReference type="RefSeq" id="WP_087507478.1">
    <property type="nucleotide sequence ID" value="NZ_BMDX01000026.1"/>
</dbReference>
<comment type="caution">
    <text evidence="8">The sequence shown here is derived from an EMBL/GenBank/DDBJ whole genome shotgun (WGS) entry which is preliminary data.</text>
</comment>
<reference evidence="9" key="1">
    <citation type="journal article" date="2019" name="Int. J. Syst. Evol. Microbiol.">
        <title>The Global Catalogue of Microorganisms (GCM) 10K type strain sequencing project: providing services to taxonomists for standard genome sequencing and annotation.</title>
        <authorList>
            <consortium name="The Broad Institute Genomics Platform"/>
            <consortium name="The Broad Institute Genome Sequencing Center for Infectious Disease"/>
            <person name="Wu L."/>
            <person name="Ma J."/>
        </authorList>
    </citation>
    <scope>NUCLEOTIDE SEQUENCE [LARGE SCALE GENOMIC DNA]</scope>
    <source>
        <strain evidence="9">CGMCC 1.10130</strain>
    </source>
</reference>
<evidence type="ECO:0000313" key="8">
    <source>
        <dbReference type="EMBL" id="GGA88853.1"/>
    </source>
</evidence>
<dbReference type="EMBL" id="BMDX01000026">
    <property type="protein sequence ID" value="GGA88853.1"/>
    <property type="molecule type" value="Genomic_DNA"/>
</dbReference>
<dbReference type="InterPro" id="IPR011006">
    <property type="entry name" value="CheY-like_superfamily"/>
</dbReference>
<feature type="modified residue" description="4-aspartylphosphate" evidence="5">
    <location>
        <position position="53"/>
    </location>
</feature>
<keyword evidence="3 8" id="KW-0238">DNA-binding</keyword>
<accession>A0A8J2UA41</accession>
<keyword evidence="4" id="KW-0804">Transcription</keyword>
<dbReference type="Proteomes" id="UP000619743">
    <property type="component" value="Unassembled WGS sequence"/>
</dbReference>
<dbReference type="Pfam" id="PF00196">
    <property type="entry name" value="GerE"/>
    <property type="match status" value="1"/>
</dbReference>
<evidence type="ECO:0000256" key="2">
    <source>
        <dbReference type="ARBA" id="ARBA00023015"/>
    </source>
</evidence>
<evidence type="ECO:0000259" key="6">
    <source>
        <dbReference type="PROSITE" id="PS50043"/>
    </source>
</evidence>
<evidence type="ECO:0000313" key="9">
    <source>
        <dbReference type="Proteomes" id="UP000619743"/>
    </source>
</evidence>
<dbReference type="InterPro" id="IPR000792">
    <property type="entry name" value="Tscrpt_reg_LuxR_C"/>
</dbReference>
<dbReference type="OrthoDB" id="9796655at2"/>
<dbReference type="PROSITE" id="PS50043">
    <property type="entry name" value="HTH_LUXR_2"/>
    <property type="match status" value="1"/>
</dbReference>
<dbReference type="PRINTS" id="PR00038">
    <property type="entry name" value="HTHLUXR"/>
</dbReference>
<dbReference type="InterPro" id="IPR001789">
    <property type="entry name" value="Sig_transdc_resp-reg_receiver"/>
</dbReference>
<keyword evidence="2" id="KW-0805">Transcription regulation</keyword>
<evidence type="ECO:0000256" key="1">
    <source>
        <dbReference type="ARBA" id="ARBA00022553"/>
    </source>
</evidence>
<gene>
    <name evidence="8" type="ORF">GCM10011369_33740</name>
</gene>
<dbReference type="PROSITE" id="PS50110">
    <property type="entry name" value="RESPONSE_REGULATORY"/>
    <property type="match status" value="1"/>
</dbReference>
<proteinExistence type="predicted"/>
<dbReference type="GO" id="GO:0006355">
    <property type="term" value="P:regulation of DNA-templated transcription"/>
    <property type="evidence" value="ECO:0007669"/>
    <property type="project" value="InterPro"/>
</dbReference>
<feature type="domain" description="HTH luxR-type" evidence="6">
    <location>
        <begin position="144"/>
        <end position="209"/>
    </location>
</feature>
<dbReference type="AlphaFoldDB" id="A0A8J2UA41"/>
<dbReference type="Gene3D" id="3.40.50.2300">
    <property type="match status" value="1"/>
</dbReference>
<dbReference type="PANTHER" id="PTHR43214:SF41">
    <property type="entry name" value="NITRATE_NITRITE RESPONSE REGULATOR PROTEIN NARP"/>
    <property type="match status" value="1"/>
</dbReference>
<dbReference type="InterPro" id="IPR058245">
    <property type="entry name" value="NreC/VraR/RcsB-like_REC"/>
</dbReference>
<dbReference type="SMART" id="SM00421">
    <property type="entry name" value="HTH_LUXR"/>
    <property type="match status" value="1"/>
</dbReference>
<organism evidence="8 9">
    <name type="scientific">Neiella marina</name>
    <dbReference type="NCBI Taxonomy" id="508461"/>
    <lineage>
        <taxon>Bacteria</taxon>
        <taxon>Pseudomonadati</taxon>
        <taxon>Pseudomonadota</taxon>
        <taxon>Gammaproteobacteria</taxon>
        <taxon>Alteromonadales</taxon>
        <taxon>Echinimonadaceae</taxon>
        <taxon>Neiella</taxon>
    </lineage>
</organism>
<keyword evidence="1 5" id="KW-0597">Phosphoprotein</keyword>
<dbReference type="SUPFAM" id="SSF52172">
    <property type="entry name" value="CheY-like"/>
    <property type="match status" value="1"/>
</dbReference>
<feature type="domain" description="Response regulatory" evidence="7">
    <location>
        <begin position="4"/>
        <end position="118"/>
    </location>
</feature>
<dbReference type="GO" id="GO:0000160">
    <property type="term" value="P:phosphorelay signal transduction system"/>
    <property type="evidence" value="ECO:0007669"/>
    <property type="project" value="InterPro"/>
</dbReference>
<evidence type="ECO:0000256" key="4">
    <source>
        <dbReference type="ARBA" id="ARBA00023163"/>
    </source>
</evidence>
<evidence type="ECO:0000256" key="5">
    <source>
        <dbReference type="PROSITE-ProRule" id="PRU00169"/>
    </source>
</evidence>
<dbReference type="Pfam" id="PF00072">
    <property type="entry name" value="Response_reg"/>
    <property type="match status" value="1"/>
</dbReference>
<dbReference type="GO" id="GO:0003677">
    <property type="term" value="F:DNA binding"/>
    <property type="evidence" value="ECO:0007669"/>
    <property type="project" value="UniProtKB-KW"/>
</dbReference>
<protein>
    <submittedName>
        <fullName evidence="8">DNA-binding response regulator</fullName>
    </submittedName>
</protein>
<dbReference type="PANTHER" id="PTHR43214">
    <property type="entry name" value="TWO-COMPONENT RESPONSE REGULATOR"/>
    <property type="match status" value="1"/>
</dbReference>
<keyword evidence="9" id="KW-1185">Reference proteome</keyword>
<dbReference type="InterPro" id="IPR039420">
    <property type="entry name" value="WalR-like"/>
</dbReference>
<dbReference type="SMART" id="SM00448">
    <property type="entry name" value="REC"/>
    <property type="match status" value="1"/>
</dbReference>
<dbReference type="CDD" id="cd17535">
    <property type="entry name" value="REC_NarL-like"/>
    <property type="match status" value="1"/>
</dbReference>
<evidence type="ECO:0000256" key="3">
    <source>
        <dbReference type="ARBA" id="ARBA00023125"/>
    </source>
</evidence>
<dbReference type="InterPro" id="IPR016032">
    <property type="entry name" value="Sig_transdc_resp-reg_C-effctor"/>
</dbReference>
<dbReference type="CDD" id="cd06170">
    <property type="entry name" value="LuxR_C_like"/>
    <property type="match status" value="1"/>
</dbReference>
<evidence type="ECO:0000259" key="7">
    <source>
        <dbReference type="PROSITE" id="PS50110"/>
    </source>
</evidence>
<name>A0A8J2UA41_9GAMM</name>
<sequence length="216" mass="23513">MKKTVILADDHVLVAEGIKNLLAQQYDVLATVENGRELITAAKQHKPDVIVSDVSMPLLNGIDALHKLKEQKIDAKVVFLTMHPDVKYAIRALDAGAVGYVLKHSAAEELLTAVEAALAGRTFITSLLAAEVMEAYRQGGDKGAADPLAQLSPRQHEVLQLLAEGKTAKEVANIMNISSRTVEFHKYKMIEVLKLDNARELIKFAIENGLAATNPN</sequence>